<feature type="transmembrane region" description="Helical" evidence="10">
    <location>
        <begin position="20"/>
        <end position="40"/>
    </location>
</feature>
<dbReference type="RefSeq" id="WP_110032362.1">
    <property type="nucleotide sequence ID" value="NZ_QGTR01000003.1"/>
</dbReference>
<dbReference type="CDD" id="cd00156">
    <property type="entry name" value="REC"/>
    <property type="match status" value="2"/>
</dbReference>
<dbReference type="Pfam" id="PF05227">
    <property type="entry name" value="CHASE3"/>
    <property type="match status" value="1"/>
</dbReference>
<keyword evidence="3 7" id="KW-0597">Phosphoprotein</keyword>
<keyword evidence="6" id="KW-0902">Two-component regulatory system</keyword>
<evidence type="ECO:0000259" key="11">
    <source>
        <dbReference type="PROSITE" id="PS50109"/>
    </source>
</evidence>
<dbReference type="InterPro" id="IPR036097">
    <property type="entry name" value="HisK_dim/P_sf"/>
</dbReference>
<evidence type="ECO:0000256" key="4">
    <source>
        <dbReference type="ARBA" id="ARBA00022679"/>
    </source>
</evidence>
<dbReference type="InterPro" id="IPR007891">
    <property type="entry name" value="CHASE3"/>
</dbReference>
<dbReference type="InterPro" id="IPR011006">
    <property type="entry name" value="CheY-like_superfamily"/>
</dbReference>
<feature type="modified residue" description="4-aspartylphosphate" evidence="7">
    <location>
        <position position="806"/>
    </location>
</feature>
<keyword evidence="4" id="KW-0808">Transferase</keyword>
<feature type="domain" description="Response regulatory" evidence="12">
    <location>
        <begin position="1025"/>
        <end position="1147"/>
    </location>
</feature>
<dbReference type="PANTHER" id="PTHR45339:SF1">
    <property type="entry name" value="HYBRID SIGNAL TRANSDUCTION HISTIDINE KINASE J"/>
    <property type="match status" value="1"/>
</dbReference>
<dbReference type="Pfam" id="PF13185">
    <property type="entry name" value="GAF_2"/>
    <property type="match status" value="1"/>
</dbReference>
<keyword evidence="10" id="KW-0812">Transmembrane</keyword>
<dbReference type="CDD" id="cd17546">
    <property type="entry name" value="REC_hyHK_CKI1_RcsC-like"/>
    <property type="match status" value="1"/>
</dbReference>
<dbReference type="GO" id="GO:0000155">
    <property type="term" value="F:phosphorelay sensor kinase activity"/>
    <property type="evidence" value="ECO:0007669"/>
    <property type="project" value="InterPro"/>
</dbReference>
<dbReference type="PROSITE" id="PS50109">
    <property type="entry name" value="HIS_KIN"/>
    <property type="match status" value="1"/>
</dbReference>
<evidence type="ECO:0000256" key="1">
    <source>
        <dbReference type="ARBA" id="ARBA00000085"/>
    </source>
</evidence>
<dbReference type="SMART" id="SM00065">
    <property type="entry name" value="GAF"/>
    <property type="match status" value="1"/>
</dbReference>
<protein>
    <recommendedName>
        <fullName evidence="2">histidine kinase</fullName>
        <ecNumber evidence="2">2.7.13.3</ecNumber>
    </recommendedName>
</protein>
<comment type="catalytic activity">
    <reaction evidence="1">
        <text>ATP + protein L-histidine = ADP + protein N-phospho-L-histidine.</text>
        <dbReference type="EC" id="2.7.13.3"/>
    </reaction>
</comment>
<evidence type="ECO:0000256" key="7">
    <source>
        <dbReference type="PROSITE-ProRule" id="PRU00169"/>
    </source>
</evidence>
<feature type="domain" description="Response regulatory" evidence="12">
    <location>
        <begin position="879"/>
        <end position="995"/>
    </location>
</feature>
<dbReference type="InterPro" id="IPR036890">
    <property type="entry name" value="HATPase_C_sf"/>
</dbReference>
<evidence type="ECO:0000259" key="12">
    <source>
        <dbReference type="PROSITE" id="PS50110"/>
    </source>
</evidence>
<dbReference type="EC" id="2.7.13.3" evidence="2"/>
<evidence type="ECO:0000313" key="14">
    <source>
        <dbReference type="Proteomes" id="UP000246352"/>
    </source>
</evidence>
<evidence type="ECO:0000313" key="13">
    <source>
        <dbReference type="EMBL" id="PWW00109.1"/>
    </source>
</evidence>
<dbReference type="Pfam" id="PF00072">
    <property type="entry name" value="Response_reg"/>
    <property type="match status" value="3"/>
</dbReference>
<dbReference type="SMART" id="SM00448">
    <property type="entry name" value="REC"/>
    <property type="match status" value="3"/>
</dbReference>
<keyword evidence="14" id="KW-1185">Reference proteome</keyword>
<dbReference type="Gene3D" id="3.30.450.40">
    <property type="match status" value="1"/>
</dbReference>
<dbReference type="CDD" id="cd00082">
    <property type="entry name" value="HisKA"/>
    <property type="match status" value="1"/>
</dbReference>
<dbReference type="Proteomes" id="UP000246352">
    <property type="component" value="Unassembled WGS sequence"/>
</dbReference>
<evidence type="ECO:0000256" key="3">
    <source>
        <dbReference type="ARBA" id="ARBA00022553"/>
    </source>
</evidence>
<dbReference type="Pfam" id="PF00512">
    <property type="entry name" value="HisKA"/>
    <property type="match status" value="1"/>
</dbReference>
<evidence type="ECO:0000256" key="6">
    <source>
        <dbReference type="ARBA" id="ARBA00023012"/>
    </source>
</evidence>
<dbReference type="Pfam" id="PF02518">
    <property type="entry name" value="HATPase_c"/>
    <property type="match status" value="1"/>
</dbReference>
<organism evidence="13 14">
    <name type="scientific">Hoeflea marina</name>
    <dbReference type="NCBI Taxonomy" id="274592"/>
    <lineage>
        <taxon>Bacteria</taxon>
        <taxon>Pseudomonadati</taxon>
        <taxon>Pseudomonadota</taxon>
        <taxon>Alphaproteobacteria</taxon>
        <taxon>Hyphomicrobiales</taxon>
        <taxon>Rhizobiaceae</taxon>
        <taxon>Hoeflea</taxon>
    </lineage>
</organism>
<feature type="region of interest" description="Disordered" evidence="9">
    <location>
        <begin position="712"/>
        <end position="736"/>
    </location>
</feature>
<feature type="domain" description="Response regulatory" evidence="12">
    <location>
        <begin position="757"/>
        <end position="870"/>
    </location>
</feature>
<dbReference type="SMART" id="SM00388">
    <property type="entry name" value="HisKA"/>
    <property type="match status" value="1"/>
</dbReference>
<dbReference type="CDD" id="cd19410">
    <property type="entry name" value="HK9-like_sensor"/>
    <property type="match status" value="1"/>
</dbReference>
<name>A0A317PHJ5_9HYPH</name>
<keyword evidence="8" id="KW-0175">Coiled coil</keyword>
<dbReference type="InterPro" id="IPR003018">
    <property type="entry name" value="GAF"/>
</dbReference>
<dbReference type="PANTHER" id="PTHR45339">
    <property type="entry name" value="HYBRID SIGNAL TRANSDUCTION HISTIDINE KINASE J"/>
    <property type="match status" value="1"/>
</dbReference>
<dbReference type="SUPFAM" id="SSF55874">
    <property type="entry name" value="ATPase domain of HSP90 chaperone/DNA topoisomerase II/histidine kinase"/>
    <property type="match status" value="1"/>
</dbReference>
<comment type="caution">
    <text evidence="13">The sequence shown here is derived from an EMBL/GenBank/DDBJ whole genome shotgun (WGS) entry which is preliminary data.</text>
</comment>
<dbReference type="SUPFAM" id="SSF52172">
    <property type="entry name" value="CheY-like"/>
    <property type="match status" value="3"/>
</dbReference>
<dbReference type="FunFam" id="3.30.565.10:FF:000010">
    <property type="entry name" value="Sensor histidine kinase RcsC"/>
    <property type="match status" value="1"/>
</dbReference>
<reference evidence="13 14" key="1">
    <citation type="submission" date="2018-05" db="EMBL/GenBank/DDBJ databases">
        <title>Genomic Encyclopedia of Type Strains, Phase IV (KMG-IV): sequencing the most valuable type-strain genomes for metagenomic binning, comparative biology and taxonomic classification.</title>
        <authorList>
            <person name="Goeker M."/>
        </authorList>
    </citation>
    <scope>NUCLEOTIDE SEQUENCE [LARGE SCALE GENOMIC DNA]</scope>
    <source>
        <strain evidence="13 14">DSM 16791</strain>
    </source>
</reference>
<dbReference type="Gene3D" id="3.30.565.10">
    <property type="entry name" value="Histidine kinase-like ATPase, C-terminal domain"/>
    <property type="match status" value="1"/>
</dbReference>
<dbReference type="PRINTS" id="PR00344">
    <property type="entry name" value="BCTRLSENSOR"/>
</dbReference>
<evidence type="ECO:0000256" key="9">
    <source>
        <dbReference type="SAM" id="MobiDB-lite"/>
    </source>
</evidence>
<dbReference type="AlphaFoldDB" id="A0A317PHJ5"/>
<feature type="coiled-coil region" evidence="8">
    <location>
        <begin position="382"/>
        <end position="465"/>
    </location>
</feature>
<evidence type="ECO:0000256" key="8">
    <source>
        <dbReference type="SAM" id="Coils"/>
    </source>
</evidence>
<dbReference type="SUPFAM" id="SSF47384">
    <property type="entry name" value="Homodimeric domain of signal transducing histidine kinase"/>
    <property type="match status" value="1"/>
</dbReference>
<proteinExistence type="predicted"/>
<sequence length="1149" mass="125654">MHRRTSALGNKTALGLEPAVLIGLGVALVFFILSTTVAVYTTQLLRVSNASVVQTHKIIVAIDLLLLDVQDAETGQRGYLLTGEEEYLEPYRRALSQVQNRLRAVDELIAGETSQQGRLEQLRGYIDSKLNEMDETLRIYREQGRSAALALVASDRGKTDMDSIRDVVDQLRDAETAERTVRVAEMNDAYKVAFLTSLVSGALSVVLTLVIGALMRKATLARRSEQWLRDGQVGLATAVSGDQSLEELGENILSFLTSYLGAVAGALYTESEGRYVRTAAHGVPSDVALPAHFGRTDSLFGHVLRDHRPIVVGEVPDGYISFGSSLGQNKPSYLTLAPAIVEGEVKGLFELGFLSSVGDQVLVLLEQVSGAIAVAIRSAEFRARLQTLLEETQRQSGELQLQGEELRVSNEELEEQSRALKESQGRLEQQQAELEQTNSQLEEQAQELEQQRDYLERANEATMLKAREVEQASRYKSDFLANMSHELRTPLNSSLILAKLLADNADENLTPEQVKFAQTIQSSGNDLLNLINDILDLSKIEAGHVEIHPEPVSVERMLGSLRHLFEPLTANKGLELSLTASADAPAVIQTDPQRLEQVLKNLLANAIKFTETGSVALAVRAHGEAQLAISVKDTGIGIAEDHQKRIFDAFHQADSTISRRFGGTGLGLSISRELVRLLGGTLQLESSSSAGSTFTVVIPQVFTASLARKPAPDPAALPAAPAPLAAQPQAQARPSPQLAVPGIVEDDRFLAGEQARKLLIVEDDASFATILRDVARELKFRALVAGTAQEALEMAIQFVPHAIVLDVGLPDQSGLSVLDRLKRDVRTRHIPIHILSAEDYADRALSLGAVGYALKPVDRDQLVGMLETLEAKVSQNVRRVLIVEDNAVQREAVSRLIASHDVETIGAGTAGECLALLKEQTFDCMVLDLSLPDASGFALLETISQDGAHSFPPVIVYTGRVLSGEEEQKLRRYSRSIIIKGAKSPERLLDEVTLFLHQVVSELPEEQQMMIRKARNRDALLEGRRILVVEDDVRNVYALTNILEPRGAIIEIARNGEEALAKLEQSLSAPEGRIDLVLMDVMMPVMDGLTATRHIRKNSAWAKLPVIALTAKAMPDDQRRCIEAGANDYMAKPLDVEKLLSLVRVWIPQ</sequence>
<dbReference type="InterPro" id="IPR003594">
    <property type="entry name" value="HATPase_dom"/>
</dbReference>
<dbReference type="OrthoDB" id="9810730at2"/>
<feature type="transmembrane region" description="Helical" evidence="10">
    <location>
        <begin position="192"/>
        <end position="215"/>
    </location>
</feature>
<evidence type="ECO:0000256" key="2">
    <source>
        <dbReference type="ARBA" id="ARBA00012438"/>
    </source>
</evidence>
<dbReference type="SMART" id="SM00387">
    <property type="entry name" value="HATPase_c"/>
    <property type="match status" value="1"/>
</dbReference>
<dbReference type="Gene3D" id="3.40.50.2300">
    <property type="match status" value="3"/>
</dbReference>
<accession>A0A317PHJ5</accession>
<feature type="modified residue" description="4-aspartylphosphate" evidence="7">
    <location>
        <position position="1080"/>
    </location>
</feature>
<dbReference type="InterPro" id="IPR004358">
    <property type="entry name" value="Sig_transdc_His_kin-like_C"/>
</dbReference>
<feature type="domain" description="Histidine kinase" evidence="11">
    <location>
        <begin position="482"/>
        <end position="702"/>
    </location>
</feature>
<dbReference type="PROSITE" id="PS50110">
    <property type="entry name" value="RESPONSE_REGULATORY"/>
    <property type="match status" value="3"/>
</dbReference>
<dbReference type="InterPro" id="IPR001789">
    <property type="entry name" value="Sig_transdc_resp-reg_receiver"/>
</dbReference>
<dbReference type="SUPFAM" id="SSF55781">
    <property type="entry name" value="GAF domain-like"/>
    <property type="match status" value="1"/>
</dbReference>
<keyword evidence="10" id="KW-1133">Transmembrane helix</keyword>
<dbReference type="CDD" id="cd16922">
    <property type="entry name" value="HATPase_EvgS-ArcB-TorS-like"/>
    <property type="match status" value="1"/>
</dbReference>
<dbReference type="InterPro" id="IPR005467">
    <property type="entry name" value="His_kinase_dom"/>
</dbReference>
<evidence type="ECO:0000256" key="10">
    <source>
        <dbReference type="SAM" id="Phobius"/>
    </source>
</evidence>
<gene>
    <name evidence="13" type="ORF">DFR52_103311</name>
</gene>
<keyword evidence="10" id="KW-0472">Membrane</keyword>
<dbReference type="Gene3D" id="1.10.287.130">
    <property type="match status" value="1"/>
</dbReference>
<dbReference type="InterPro" id="IPR029016">
    <property type="entry name" value="GAF-like_dom_sf"/>
</dbReference>
<dbReference type="InterPro" id="IPR003661">
    <property type="entry name" value="HisK_dim/P_dom"/>
</dbReference>
<dbReference type="EMBL" id="QGTR01000003">
    <property type="protein sequence ID" value="PWW00109.1"/>
    <property type="molecule type" value="Genomic_DNA"/>
</dbReference>
<keyword evidence="5 13" id="KW-0418">Kinase</keyword>
<evidence type="ECO:0000256" key="5">
    <source>
        <dbReference type="ARBA" id="ARBA00022777"/>
    </source>
</evidence>
<feature type="modified residue" description="4-aspartylphosphate" evidence="7">
    <location>
        <position position="928"/>
    </location>
</feature>